<organism evidence="2 3">
    <name type="scientific">Flavobacterium kingsejongi</name>
    <dbReference type="NCBI Taxonomy" id="1678728"/>
    <lineage>
        <taxon>Bacteria</taxon>
        <taxon>Pseudomonadati</taxon>
        <taxon>Bacteroidota</taxon>
        <taxon>Flavobacteriia</taxon>
        <taxon>Flavobacteriales</taxon>
        <taxon>Flavobacteriaceae</taxon>
        <taxon>Flavobacterium</taxon>
    </lineage>
</organism>
<name>A0A2S1LSG4_9FLAO</name>
<evidence type="ECO:0000256" key="1">
    <source>
        <dbReference type="SAM" id="SignalP"/>
    </source>
</evidence>
<dbReference type="Pfam" id="PF19515">
    <property type="entry name" value="DUF6048"/>
    <property type="match status" value="1"/>
</dbReference>
<accession>A0A2S1LSG4</accession>
<keyword evidence="1" id="KW-0732">Signal</keyword>
<feature type="signal peptide" evidence="1">
    <location>
        <begin position="1"/>
        <end position="19"/>
    </location>
</feature>
<sequence>MLRYFISGLLIVGFSSLQAQSKKTTTAADTIPVPLERYGLRIGADLQKLSRSLYDKDYKGFEIVGDYRLTKKMYAAAEIGTENKNTVDEQLDFTTKGQYIRIGIDLNTYENWLDMENMIFTGFRYGYSNFSQNLNSYSIYYNTAHTNPDNIAQPTQPNLLDNTTVYPNKEFSGLSAHWVEFVAGVKAKVYNNIYIGFSARLNYLITDKKPENFENLYIPGFNKTYDGSFGVGFNYTVSYMIPLYKKAKSKPIIIPDPKAPKAK</sequence>
<keyword evidence="3" id="KW-1185">Reference proteome</keyword>
<dbReference type="InterPro" id="IPR046111">
    <property type="entry name" value="DUF6048"/>
</dbReference>
<dbReference type="KEGG" id="fki:FK004_15760"/>
<evidence type="ECO:0000313" key="2">
    <source>
        <dbReference type="EMBL" id="AWG26576.1"/>
    </source>
</evidence>
<dbReference type="EMBL" id="CP020919">
    <property type="protein sequence ID" value="AWG26576.1"/>
    <property type="molecule type" value="Genomic_DNA"/>
</dbReference>
<reference evidence="2 3" key="1">
    <citation type="submission" date="2017-04" db="EMBL/GenBank/DDBJ databases">
        <title>Complete genome sequence of Flavobacterium kingsejong AJ004.</title>
        <authorList>
            <person name="Lee P.C."/>
        </authorList>
    </citation>
    <scope>NUCLEOTIDE SEQUENCE [LARGE SCALE GENOMIC DNA]</scope>
    <source>
        <strain evidence="2 3">AJ004</strain>
    </source>
</reference>
<protein>
    <recommendedName>
        <fullName evidence="4">Outer membrane protein beta-barrel domain-containing protein</fullName>
    </recommendedName>
</protein>
<dbReference type="Proteomes" id="UP000244677">
    <property type="component" value="Chromosome"/>
</dbReference>
<dbReference type="RefSeq" id="WP_108738090.1">
    <property type="nucleotide sequence ID" value="NZ_CP020919.1"/>
</dbReference>
<dbReference type="OrthoDB" id="1199048at2"/>
<proteinExistence type="predicted"/>
<dbReference type="AlphaFoldDB" id="A0A2S1LSG4"/>
<feature type="chain" id="PRO_5015558642" description="Outer membrane protein beta-barrel domain-containing protein" evidence="1">
    <location>
        <begin position="20"/>
        <end position="263"/>
    </location>
</feature>
<gene>
    <name evidence="2" type="ORF">FK004_15760</name>
</gene>
<evidence type="ECO:0008006" key="4">
    <source>
        <dbReference type="Google" id="ProtNLM"/>
    </source>
</evidence>
<evidence type="ECO:0000313" key="3">
    <source>
        <dbReference type="Proteomes" id="UP000244677"/>
    </source>
</evidence>